<comment type="caution">
    <text evidence="3">The sequence shown here is derived from an EMBL/GenBank/DDBJ whole genome shotgun (WGS) entry which is preliminary data.</text>
</comment>
<gene>
    <name evidence="3" type="ORF">IF1G_06789</name>
</gene>
<keyword evidence="4" id="KW-1185">Reference proteome</keyword>
<evidence type="ECO:0000256" key="1">
    <source>
        <dbReference type="SAM" id="MobiDB-lite"/>
    </source>
</evidence>
<evidence type="ECO:0000313" key="4">
    <source>
        <dbReference type="Proteomes" id="UP000315783"/>
    </source>
</evidence>
<accession>A0A545UZ91</accession>
<organism evidence="3 4">
    <name type="scientific">Cordyceps javanica</name>
    <dbReference type="NCBI Taxonomy" id="43265"/>
    <lineage>
        <taxon>Eukaryota</taxon>
        <taxon>Fungi</taxon>
        <taxon>Dikarya</taxon>
        <taxon>Ascomycota</taxon>
        <taxon>Pezizomycotina</taxon>
        <taxon>Sordariomycetes</taxon>
        <taxon>Hypocreomycetidae</taxon>
        <taxon>Hypocreales</taxon>
        <taxon>Cordycipitaceae</taxon>
        <taxon>Cordyceps</taxon>
    </lineage>
</organism>
<evidence type="ECO:0000256" key="2">
    <source>
        <dbReference type="SAM" id="SignalP"/>
    </source>
</evidence>
<reference evidence="3 4" key="1">
    <citation type="journal article" date="2019" name="Appl. Microbiol. Biotechnol.">
        <title>Genome sequence of Isaria javanica and comparative genome analysis insights into family S53 peptidase evolution in fungal entomopathogens.</title>
        <authorList>
            <person name="Lin R."/>
            <person name="Zhang X."/>
            <person name="Xin B."/>
            <person name="Zou M."/>
            <person name="Gao Y."/>
            <person name="Qin F."/>
            <person name="Hu Q."/>
            <person name="Xie B."/>
            <person name="Cheng X."/>
        </authorList>
    </citation>
    <scope>NUCLEOTIDE SEQUENCE [LARGE SCALE GENOMIC DNA]</scope>
    <source>
        <strain evidence="3 4">IJ1G</strain>
    </source>
</reference>
<keyword evidence="2" id="KW-0732">Signal</keyword>
<name>A0A545UZ91_9HYPO</name>
<protein>
    <submittedName>
        <fullName evidence="3">Uncharacterized protein</fullName>
    </submittedName>
</protein>
<dbReference type="AlphaFoldDB" id="A0A545UZ91"/>
<dbReference type="EMBL" id="SPUK01000009">
    <property type="protein sequence ID" value="TQV94778.1"/>
    <property type="molecule type" value="Genomic_DNA"/>
</dbReference>
<dbReference type="Proteomes" id="UP000315783">
    <property type="component" value="Unassembled WGS sequence"/>
</dbReference>
<feature type="signal peptide" evidence="2">
    <location>
        <begin position="1"/>
        <end position="21"/>
    </location>
</feature>
<sequence length="67" mass="7497">MTSWNLYRAIWFLFAWQARLAVNLSFQALGIAPWSQAPGSVRPTDLSRRGGHRPPSPGSRLEPKSFG</sequence>
<feature type="region of interest" description="Disordered" evidence="1">
    <location>
        <begin position="34"/>
        <end position="67"/>
    </location>
</feature>
<evidence type="ECO:0000313" key="3">
    <source>
        <dbReference type="EMBL" id="TQV94778.1"/>
    </source>
</evidence>
<feature type="chain" id="PRO_5022056544" evidence="2">
    <location>
        <begin position="22"/>
        <end position="67"/>
    </location>
</feature>
<proteinExistence type="predicted"/>